<dbReference type="InterPro" id="IPR024119">
    <property type="entry name" value="TF_DEAF-1"/>
</dbReference>
<reference evidence="6 7" key="1">
    <citation type="journal article" date="2024" name="J Genomics">
        <title>Draft genome sequencing and assembly of Favolaschia claudopus CIRM-BRFM 2984 isolated from oak limbs.</title>
        <authorList>
            <person name="Navarro D."/>
            <person name="Drula E."/>
            <person name="Chaduli D."/>
            <person name="Cazenave R."/>
            <person name="Ahrendt S."/>
            <person name="Wang J."/>
            <person name="Lipzen A."/>
            <person name="Daum C."/>
            <person name="Barry K."/>
            <person name="Grigoriev I.V."/>
            <person name="Favel A."/>
            <person name="Rosso M.N."/>
            <person name="Martin F."/>
        </authorList>
    </citation>
    <scope>NUCLEOTIDE SEQUENCE [LARGE SCALE GENOMIC DNA]</scope>
    <source>
        <strain evidence="6 7">CIRM-BRFM 2984</strain>
    </source>
</reference>
<dbReference type="SUPFAM" id="SSF144232">
    <property type="entry name" value="HIT/MYND zinc finger-like"/>
    <property type="match status" value="1"/>
</dbReference>
<name>A0AAW0CXT7_9AGAR</name>
<evidence type="ECO:0000256" key="1">
    <source>
        <dbReference type="ARBA" id="ARBA00022723"/>
    </source>
</evidence>
<dbReference type="GO" id="GO:0005634">
    <property type="term" value="C:nucleus"/>
    <property type="evidence" value="ECO:0007669"/>
    <property type="project" value="TreeGrafter"/>
</dbReference>
<dbReference type="GO" id="GO:0008270">
    <property type="term" value="F:zinc ion binding"/>
    <property type="evidence" value="ECO:0007669"/>
    <property type="project" value="UniProtKB-KW"/>
</dbReference>
<organism evidence="6 7">
    <name type="scientific">Favolaschia claudopus</name>
    <dbReference type="NCBI Taxonomy" id="2862362"/>
    <lineage>
        <taxon>Eukaryota</taxon>
        <taxon>Fungi</taxon>
        <taxon>Dikarya</taxon>
        <taxon>Basidiomycota</taxon>
        <taxon>Agaricomycotina</taxon>
        <taxon>Agaricomycetes</taxon>
        <taxon>Agaricomycetidae</taxon>
        <taxon>Agaricales</taxon>
        <taxon>Marasmiineae</taxon>
        <taxon>Mycenaceae</taxon>
        <taxon>Favolaschia</taxon>
    </lineage>
</organism>
<protein>
    <submittedName>
        <fullName evidence="6">MYND-type domain-containing protein</fullName>
    </submittedName>
</protein>
<evidence type="ECO:0000313" key="6">
    <source>
        <dbReference type="EMBL" id="KAK7043385.1"/>
    </source>
</evidence>
<dbReference type="PROSITE" id="PS50865">
    <property type="entry name" value="ZF_MYND_2"/>
    <property type="match status" value="1"/>
</dbReference>
<dbReference type="Pfam" id="PF01753">
    <property type="entry name" value="zf-MYND"/>
    <property type="match status" value="1"/>
</dbReference>
<evidence type="ECO:0000256" key="2">
    <source>
        <dbReference type="ARBA" id="ARBA00022771"/>
    </source>
</evidence>
<keyword evidence="1" id="KW-0479">Metal-binding</keyword>
<evidence type="ECO:0000313" key="7">
    <source>
        <dbReference type="Proteomes" id="UP001362999"/>
    </source>
</evidence>
<dbReference type="InterPro" id="IPR002893">
    <property type="entry name" value="Znf_MYND"/>
</dbReference>
<dbReference type="Pfam" id="PF14737">
    <property type="entry name" value="DUF4470"/>
    <property type="match status" value="1"/>
</dbReference>
<evidence type="ECO:0000256" key="3">
    <source>
        <dbReference type="ARBA" id="ARBA00022833"/>
    </source>
</evidence>
<evidence type="ECO:0000259" key="5">
    <source>
        <dbReference type="PROSITE" id="PS50865"/>
    </source>
</evidence>
<keyword evidence="3" id="KW-0862">Zinc</keyword>
<proteinExistence type="predicted"/>
<dbReference type="Proteomes" id="UP001362999">
    <property type="component" value="Unassembled WGS sequence"/>
</dbReference>
<comment type="caution">
    <text evidence="6">The sequence shown here is derived from an EMBL/GenBank/DDBJ whole genome shotgun (WGS) entry which is preliminary data.</text>
</comment>
<dbReference type="InterPro" id="IPR027974">
    <property type="entry name" value="DUF4470"/>
</dbReference>
<gene>
    <name evidence="6" type="ORF">R3P38DRAFT_2883890</name>
</gene>
<evidence type="ECO:0000256" key="4">
    <source>
        <dbReference type="PROSITE-ProRule" id="PRU00134"/>
    </source>
</evidence>
<feature type="domain" description="MYND-type" evidence="5">
    <location>
        <begin position="978"/>
        <end position="1014"/>
    </location>
</feature>
<keyword evidence="2 4" id="KW-0863">Zinc-finger</keyword>
<dbReference type="GO" id="GO:0000981">
    <property type="term" value="F:DNA-binding transcription factor activity, RNA polymerase II-specific"/>
    <property type="evidence" value="ECO:0007669"/>
    <property type="project" value="TreeGrafter"/>
</dbReference>
<dbReference type="AlphaFoldDB" id="A0AAW0CXT7"/>
<keyword evidence="7" id="KW-1185">Reference proteome</keyword>
<sequence>MAHPLYWPGKHYFYPIGKHICHKDISLLLLGCGDPRNVLFTLFCEHKNTTRKLDFTCIDVEPAVLARNILLFSLVIDNKPMDHIFDIFFHFYLEKASLDLLVSQCSSLLTWRTSKYGATLRICNEHTLSEIRKKWQDYAVMHTLPKSKLQSISTGFKSTVADYQKDNKGSYWHTSRSAGPLMMYAIGILSECYQDFWKHGTTFISASRQSTANLLNPTFVYTQVGTQCDVHYGTDPVMPFHLAPIFGNNGVKPSRSDIVKGIRDQFHNWCNAFRGSYEHNQCIIRVLIADAISGTRAIQKYRDLGLLKTRIPVCPWQTSTIILDREELRTAPTVFDVIDTSNLDDHLGLLNVLVAAVPLLTVSGDGVLYLESLLTSQANDETPMDFAKRFHADLSVMSVLFGLCPVDFVTGYSSRGNVHELVAYELIHRQAESIQFHQVTTWKILCSGPLVIDPWQLGTFLYDLYHSLFEEEDALTFWKKHGVNPLQAIRKSGIAHYSRESFVLLLQFIWHRLQLSQEEWMAVVDRFMDIQMADSSMKMDNCQISRLLRAIAPLWGLLSGYLIPPSLEAGMRGPRMHNLFCSLHAAFGTITATGTSANPTGFHGSRPLIVSSNVMLYMSILGPHLEIHSAPLLDRESVIVIPEQPFPGQGFVKESPTTCMGSIGSQTLLNATFNEESDLLETFSTKIMVDTDLAKSALQSGGEVKLTQLSFNTAQLSLGTMTQAISFPFPITAAKNKLRIARKSLWIELDVNVFPVAFPQLFPWSAQEKYWIDPHLAASFSKRESKARKKKQTDALMFVKDTIHAIMVQAAAVHPNMFLHFVTKATNNCDTLVFVDQLRYDLSSHTIVCDGYVLPMNHKRLDEIEPHFAKLVFNSRIVNVLLEPGEMTSWKQLLVVFAERCRNWKHLASCEYNIAGQVPLTTRVEAIPLCSCGEGQDVQTLLMFPCGNQLQNIAQELQFLHCLQCLIWRVLERLNQSCCVCRAKANKTCPECKKDRYCGQGCQKKDWKRHKLANHNIFGN</sequence>
<dbReference type="PANTHER" id="PTHR10237:SF15">
    <property type="entry name" value="LD37257P"/>
    <property type="match status" value="1"/>
</dbReference>
<dbReference type="EMBL" id="JAWWNJ010000012">
    <property type="protein sequence ID" value="KAK7043385.1"/>
    <property type="molecule type" value="Genomic_DNA"/>
</dbReference>
<accession>A0AAW0CXT7</accession>
<dbReference type="Gene3D" id="6.10.140.2220">
    <property type="match status" value="1"/>
</dbReference>
<dbReference type="PANTHER" id="PTHR10237">
    <property type="entry name" value="DEFORMED EPIDERMAL AUTOREGULATORY FACTOR 1 HOMOLOG SUPPRESSIN"/>
    <property type="match status" value="1"/>
</dbReference>